<feature type="region of interest" description="Disordered" evidence="1">
    <location>
        <begin position="409"/>
        <end position="439"/>
    </location>
</feature>
<dbReference type="InterPro" id="IPR018306">
    <property type="entry name" value="Phage_T5_Orf172_DNA-bd"/>
</dbReference>
<feature type="domain" description="Bacteriophage T5 Orf172 DNA-binding" evidence="2">
    <location>
        <begin position="667"/>
        <end position="750"/>
    </location>
</feature>
<dbReference type="Proteomes" id="UP001215598">
    <property type="component" value="Unassembled WGS sequence"/>
</dbReference>
<dbReference type="EMBL" id="JARKIB010000344">
    <property type="protein sequence ID" value="KAJ7713400.1"/>
    <property type="molecule type" value="Genomic_DNA"/>
</dbReference>
<gene>
    <name evidence="3" type="ORF">B0H16DRAFT_1478723</name>
</gene>
<proteinExistence type="predicted"/>
<name>A0AAD7H664_9AGAR</name>
<accession>A0AAD7H664</accession>
<dbReference type="AlphaFoldDB" id="A0AAD7H664"/>
<evidence type="ECO:0000256" key="1">
    <source>
        <dbReference type="SAM" id="MobiDB-lite"/>
    </source>
</evidence>
<feature type="region of interest" description="Disordered" evidence="1">
    <location>
        <begin position="1"/>
        <end position="33"/>
    </location>
</feature>
<keyword evidence="4" id="KW-1185">Reference proteome</keyword>
<feature type="compositionally biased region" description="Basic and acidic residues" evidence="1">
    <location>
        <begin position="1"/>
        <end position="17"/>
    </location>
</feature>
<evidence type="ECO:0000259" key="2">
    <source>
        <dbReference type="Pfam" id="PF10544"/>
    </source>
</evidence>
<organism evidence="3 4">
    <name type="scientific">Mycena metata</name>
    <dbReference type="NCBI Taxonomy" id="1033252"/>
    <lineage>
        <taxon>Eukaryota</taxon>
        <taxon>Fungi</taxon>
        <taxon>Dikarya</taxon>
        <taxon>Basidiomycota</taxon>
        <taxon>Agaricomycotina</taxon>
        <taxon>Agaricomycetes</taxon>
        <taxon>Agaricomycetidae</taxon>
        <taxon>Agaricales</taxon>
        <taxon>Marasmiineae</taxon>
        <taxon>Mycenaceae</taxon>
        <taxon>Mycena</taxon>
    </lineage>
</organism>
<evidence type="ECO:0000313" key="4">
    <source>
        <dbReference type="Proteomes" id="UP001215598"/>
    </source>
</evidence>
<comment type="caution">
    <text evidence="3">The sequence shown here is derived from an EMBL/GenBank/DDBJ whole genome shotgun (WGS) entry which is preliminary data.</text>
</comment>
<evidence type="ECO:0000313" key="3">
    <source>
        <dbReference type="EMBL" id="KAJ7713400.1"/>
    </source>
</evidence>
<reference evidence="3" key="1">
    <citation type="submission" date="2023-03" db="EMBL/GenBank/DDBJ databases">
        <title>Massive genome expansion in bonnet fungi (Mycena s.s.) driven by repeated elements and novel gene families across ecological guilds.</title>
        <authorList>
            <consortium name="Lawrence Berkeley National Laboratory"/>
            <person name="Harder C.B."/>
            <person name="Miyauchi S."/>
            <person name="Viragh M."/>
            <person name="Kuo A."/>
            <person name="Thoen E."/>
            <person name="Andreopoulos B."/>
            <person name="Lu D."/>
            <person name="Skrede I."/>
            <person name="Drula E."/>
            <person name="Henrissat B."/>
            <person name="Morin E."/>
            <person name="Kohler A."/>
            <person name="Barry K."/>
            <person name="LaButti K."/>
            <person name="Morin E."/>
            <person name="Salamov A."/>
            <person name="Lipzen A."/>
            <person name="Mereny Z."/>
            <person name="Hegedus B."/>
            <person name="Baldrian P."/>
            <person name="Stursova M."/>
            <person name="Weitz H."/>
            <person name="Taylor A."/>
            <person name="Grigoriev I.V."/>
            <person name="Nagy L.G."/>
            <person name="Martin F."/>
            <person name="Kauserud H."/>
        </authorList>
    </citation>
    <scope>NUCLEOTIDE SEQUENCE</scope>
    <source>
        <strain evidence="3">CBHHK182m</strain>
    </source>
</reference>
<sequence>MEQEKGLAEWDGRKECWGDDLQGESGVQFAAGPQDSESFFGLSAALGSTHETKPQPSIKDCVTRILPRKTPRRDISNAIHLGSYAMTKTEAVAQTVRNPAAGGAPAQNTQITLRVWQAPGSIPGGGIQKDEGIFLSGNCWTAPKGLDTLWQSVYSRGRECTAGYANHISSAAGSRFESAQGNGGPVRVFLLDMAGEGEGAADRWYLGGLDAVAWKSNSLSVLGIKLGGSGFGEKQGKYGKECGSDGNVTMRQMFSHRPDTLNLTMETAIDKAELLTSLKAMQRNIHEIYFLIDREDDVLLTTKFSTLRSTIESGTTLPLLQPSLERGLDEAVRRGLERSHTVWRFILEDGSIWKQDQIPEIIAHAPTRDGTFKDILWHPWTTERWIKGGIRMADELKLEWVYGTRMVEDEDSDNDNDEKVLTEGEGSDDDDDVTTTGEVEKKGCLDEDAYMKRGWAWIKSLLPQISVYSGGRECTAGYAKHIASAECGRSAGGYRVTGGGVEVDLGRAGSVFGAKQGKCGREVRGQGSVARDGVTVTSQFNLPPVVSHEAGRIGDFCRCPSIRLSFVQGDEDLACNPVMPYHVFCLTPLCASNYHSPGWTVGRPAQHHTAAERERVKQLRKISRIPDLAEQCLAHVPQSYYKDLRGDLYTVFRRIRVYDANLQTDVDAVEIKAGYSSDTPRRQQEYRDTCQGVDFDWKFKYTSDNVKRLVLKRGAERLVHLSLRMLGAGIPACPCPGCGVRHKEFFAVAAAGGIEGLCGIIEFWLGLLGEPVNKQWTVPRYGLYIAVEYDTRGLLGLIQAAPYNLAATSWLEDIPPRSSTHALGAVPGGSRPNRLNEHLVLDRLEGSVARLSRAVVGAVEVNGLLLSRGARPERLDTDPTKHQCEKSTVYCGEPYGTTKCPKRNGLKARDKYQLWERRRFDWGSVHKFSASFFLSVRWRRHLQPTVYIWNENKAFLADWRFPSGL</sequence>
<dbReference type="Pfam" id="PF10544">
    <property type="entry name" value="T5orf172"/>
    <property type="match status" value="1"/>
</dbReference>
<protein>
    <recommendedName>
        <fullName evidence="2">Bacteriophage T5 Orf172 DNA-binding domain-containing protein</fullName>
    </recommendedName>
</protein>